<evidence type="ECO:0000259" key="11">
    <source>
        <dbReference type="SMART" id="SM00474"/>
    </source>
</evidence>
<evidence type="ECO:0000256" key="10">
    <source>
        <dbReference type="SAM" id="MobiDB-lite"/>
    </source>
</evidence>
<reference evidence="12" key="1">
    <citation type="submission" date="2015-06" db="UniProtKB">
        <authorList>
            <consortium name="EnsemblPlants"/>
        </authorList>
    </citation>
    <scope>IDENTIFICATION</scope>
</reference>
<organism evidence="12">
    <name type="scientific">Oryza brachyantha</name>
    <name type="common">malo sina</name>
    <dbReference type="NCBI Taxonomy" id="4533"/>
    <lineage>
        <taxon>Eukaryota</taxon>
        <taxon>Viridiplantae</taxon>
        <taxon>Streptophyta</taxon>
        <taxon>Embryophyta</taxon>
        <taxon>Tracheophyta</taxon>
        <taxon>Spermatophyta</taxon>
        <taxon>Magnoliopsida</taxon>
        <taxon>Liliopsida</taxon>
        <taxon>Poales</taxon>
        <taxon>Poaceae</taxon>
        <taxon>BOP clade</taxon>
        <taxon>Oryzoideae</taxon>
        <taxon>Oryzeae</taxon>
        <taxon>Oryzinae</taxon>
        <taxon>Oryza</taxon>
    </lineage>
</organism>
<dbReference type="InterPro" id="IPR036397">
    <property type="entry name" value="RNaseH_sf"/>
</dbReference>
<feature type="domain" description="3'-5' exonuclease" evidence="11">
    <location>
        <begin position="148"/>
        <end position="320"/>
    </location>
</feature>
<protein>
    <recommendedName>
        <fullName evidence="8">3'-5' exonuclease</fullName>
    </recommendedName>
    <alternativeName>
        <fullName evidence="9">Werner Syndrome-like exonuclease</fullName>
    </alternativeName>
</protein>
<dbReference type="RefSeq" id="XP_040379327.1">
    <property type="nucleotide sequence ID" value="XM_040523393.1"/>
</dbReference>
<dbReference type="InterPro" id="IPR012337">
    <property type="entry name" value="RNaseH-like_sf"/>
</dbReference>
<dbReference type="AlphaFoldDB" id="J3KUR6"/>
<sequence length="333" mass="36924">MSRNLRPSSLRPFFKVIPHFVPVFPSCAGDTAAPMQSRPPPGSSSIGNGHEEAEEEDDFHWDAAAEAELQAIEAAYAAAKRRRLPDWLSPASVRARPNPATASGGSPAPSWAPSPPAFRGNVKARYQPVMFNGKIVYCRTLSEVEKATRDILRKIETIKASGQVSLGFDLEWRPFPRRGDPPCKVAVMQLCMEKTHCYVMHIIHSGVPPLLKSLLEDSSSVKVGICIDNDARKMFKDYDVHVQPLMDLSILANAKLGGPPKRWSLASLTEMITCKELPKPSNIRMGNWEAYVLSKQQLQYAATDAYISWHLYEVLQSLPDNNIEVEKETVTAA</sequence>
<dbReference type="HOGENOM" id="CLU_049674_1_0_1"/>
<dbReference type="GO" id="GO:0006139">
    <property type="term" value="P:nucleobase-containing compound metabolic process"/>
    <property type="evidence" value="ECO:0007669"/>
    <property type="project" value="InterPro"/>
</dbReference>
<evidence type="ECO:0000256" key="6">
    <source>
        <dbReference type="ARBA" id="ARBA00022842"/>
    </source>
</evidence>
<evidence type="ECO:0000313" key="12">
    <source>
        <dbReference type="EnsemblPlants" id="OB0076G10010.1"/>
    </source>
</evidence>
<evidence type="ECO:0000313" key="13">
    <source>
        <dbReference type="Proteomes" id="UP000006038"/>
    </source>
</evidence>
<dbReference type="OMA" id="CIANDAW"/>
<dbReference type="GO" id="GO:0046872">
    <property type="term" value="F:metal ion binding"/>
    <property type="evidence" value="ECO:0007669"/>
    <property type="project" value="UniProtKB-KW"/>
</dbReference>
<dbReference type="InterPro" id="IPR002562">
    <property type="entry name" value="3'-5'_exonuclease_dom"/>
</dbReference>
<dbReference type="GO" id="GO:0005634">
    <property type="term" value="C:nucleus"/>
    <property type="evidence" value="ECO:0007669"/>
    <property type="project" value="UniProtKB-SubCell"/>
</dbReference>
<keyword evidence="4" id="KW-0378">Hydrolase</keyword>
<evidence type="ECO:0000256" key="9">
    <source>
        <dbReference type="ARBA" id="ARBA00042761"/>
    </source>
</evidence>
<evidence type="ECO:0000256" key="2">
    <source>
        <dbReference type="ARBA" id="ARBA00022722"/>
    </source>
</evidence>
<dbReference type="Pfam" id="PF01612">
    <property type="entry name" value="DNA_pol_A_exo1"/>
    <property type="match status" value="1"/>
</dbReference>
<dbReference type="PANTHER" id="PTHR13620">
    <property type="entry name" value="3-5 EXONUCLEASE"/>
    <property type="match status" value="1"/>
</dbReference>
<dbReference type="CDD" id="cd06141">
    <property type="entry name" value="WRN_exo"/>
    <property type="match status" value="1"/>
</dbReference>
<dbReference type="SMART" id="SM00474">
    <property type="entry name" value="35EXOc"/>
    <property type="match status" value="1"/>
</dbReference>
<feature type="region of interest" description="Disordered" evidence="10">
    <location>
        <begin position="31"/>
        <end position="57"/>
    </location>
</feature>
<evidence type="ECO:0000256" key="8">
    <source>
        <dbReference type="ARBA" id="ARBA00040531"/>
    </source>
</evidence>
<evidence type="ECO:0000256" key="5">
    <source>
        <dbReference type="ARBA" id="ARBA00022839"/>
    </source>
</evidence>
<dbReference type="SUPFAM" id="SSF53098">
    <property type="entry name" value="Ribonuclease H-like"/>
    <property type="match status" value="1"/>
</dbReference>
<dbReference type="EnsemblPlants" id="OB0076G10010.1">
    <property type="protein sequence ID" value="OB0076G10010.1"/>
    <property type="gene ID" value="OB0076G10010"/>
</dbReference>
<dbReference type="GeneID" id="102709705"/>
<dbReference type="Gramene" id="OB0076G10010.1">
    <property type="protein sequence ID" value="OB0076G10010.1"/>
    <property type="gene ID" value="OB0076G10010"/>
</dbReference>
<keyword evidence="7" id="KW-0539">Nucleus</keyword>
<comment type="subcellular location">
    <subcellularLocation>
        <location evidence="1">Nucleus</location>
    </subcellularLocation>
</comment>
<dbReference type="KEGG" id="obr:102709705"/>
<gene>
    <name evidence="12" type="primary">LOC102709705</name>
</gene>
<accession>J3KUR6</accession>
<name>J3KUR6_ORYBR</name>
<keyword evidence="2" id="KW-0540">Nuclease</keyword>
<dbReference type="OrthoDB" id="1920326at2759"/>
<keyword evidence="5" id="KW-0269">Exonuclease</keyword>
<keyword evidence="6" id="KW-0460">Magnesium</keyword>
<evidence type="ECO:0000256" key="3">
    <source>
        <dbReference type="ARBA" id="ARBA00022723"/>
    </source>
</evidence>
<dbReference type="eggNOG" id="KOG4373">
    <property type="taxonomic scope" value="Eukaryota"/>
</dbReference>
<dbReference type="Gene3D" id="3.30.420.10">
    <property type="entry name" value="Ribonuclease H-like superfamily/Ribonuclease H"/>
    <property type="match status" value="1"/>
</dbReference>
<dbReference type="GO" id="GO:0008408">
    <property type="term" value="F:3'-5' exonuclease activity"/>
    <property type="evidence" value="ECO:0007669"/>
    <property type="project" value="InterPro"/>
</dbReference>
<feature type="compositionally biased region" description="Low complexity" evidence="10">
    <location>
        <begin position="97"/>
        <end position="109"/>
    </location>
</feature>
<dbReference type="Proteomes" id="UP000006038">
    <property type="component" value="Unassembled WGS sequence"/>
</dbReference>
<proteinExistence type="predicted"/>
<evidence type="ECO:0000256" key="4">
    <source>
        <dbReference type="ARBA" id="ARBA00022801"/>
    </source>
</evidence>
<evidence type="ECO:0000256" key="1">
    <source>
        <dbReference type="ARBA" id="ARBA00004123"/>
    </source>
</evidence>
<dbReference type="GO" id="GO:0003676">
    <property type="term" value="F:nucleic acid binding"/>
    <property type="evidence" value="ECO:0007669"/>
    <property type="project" value="InterPro"/>
</dbReference>
<evidence type="ECO:0000256" key="7">
    <source>
        <dbReference type="ARBA" id="ARBA00023242"/>
    </source>
</evidence>
<dbReference type="PANTHER" id="PTHR13620:SF109">
    <property type="entry name" value="3'-5' EXONUCLEASE"/>
    <property type="match status" value="1"/>
</dbReference>
<feature type="region of interest" description="Disordered" evidence="10">
    <location>
        <begin position="90"/>
        <end position="114"/>
    </location>
</feature>
<keyword evidence="3" id="KW-0479">Metal-binding</keyword>
<dbReference type="InterPro" id="IPR051132">
    <property type="entry name" value="3-5_Exonuclease_domain"/>
</dbReference>
<dbReference type="STRING" id="4533.J3KUR6"/>
<keyword evidence="13" id="KW-1185">Reference proteome</keyword>
<dbReference type="FunFam" id="3.30.420.10:FF:000114">
    <property type="entry name" value="Werner Syndrome-like exonuclease"/>
    <property type="match status" value="1"/>
</dbReference>